<keyword evidence="2" id="KW-1133">Transmembrane helix</keyword>
<proteinExistence type="predicted"/>
<sequence length="116" mass="13204">MIAFSRRWSNEHRFRTSSGGAAALRTQPHEAAISCVDIATNALGGWVSIVMVVVVLFFYLKLNQPRRQSIRPDDSQFWILAKNRHRLPVGEAGDCSRHQEESQSTLHHHGQQIEEK</sequence>
<feature type="region of interest" description="Disordered" evidence="1">
    <location>
        <begin position="90"/>
        <end position="116"/>
    </location>
</feature>
<evidence type="ECO:0000313" key="4">
    <source>
        <dbReference type="Proteomes" id="UP000784294"/>
    </source>
</evidence>
<comment type="caution">
    <text evidence="3">The sequence shown here is derived from an EMBL/GenBank/DDBJ whole genome shotgun (WGS) entry which is preliminary data.</text>
</comment>
<gene>
    <name evidence="3" type="ORF">PXEA_LOCUS12670</name>
</gene>
<organism evidence="3 4">
    <name type="scientific">Protopolystoma xenopodis</name>
    <dbReference type="NCBI Taxonomy" id="117903"/>
    <lineage>
        <taxon>Eukaryota</taxon>
        <taxon>Metazoa</taxon>
        <taxon>Spiralia</taxon>
        <taxon>Lophotrochozoa</taxon>
        <taxon>Platyhelminthes</taxon>
        <taxon>Monogenea</taxon>
        <taxon>Polyopisthocotylea</taxon>
        <taxon>Polystomatidea</taxon>
        <taxon>Polystomatidae</taxon>
        <taxon>Protopolystoma</taxon>
    </lineage>
</organism>
<accession>A0A448WSP0</accession>
<name>A0A448WSP0_9PLAT</name>
<dbReference type="EMBL" id="CAAALY010040688">
    <property type="protein sequence ID" value="VEL19230.1"/>
    <property type="molecule type" value="Genomic_DNA"/>
</dbReference>
<keyword evidence="2" id="KW-0472">Membrane</keyword>
<dbReference type="Proteomes" id="UP000784294">
    <property type="component" value="Unassembled WGS sequence"/>
</dbReference>
<keyword evidence="4" id="KW-1185">Reference proteome</keyword>
<protein>
    <submittedName>
        <fullName evidence="3">Uncharacterized protein</fullName>
    </submittedName>
</protein>
<feature type="transmembrane region" description="Helical" evidence="2">
    <location>
        <begin position="43"/>
        <end position="62"/>
    </location>
</feature>
<keyword evidence="2" id="KW-0812">Transmembrane</keyword>
<dbReference type="AlphaFoldDB" id="A0A448WSP0"/>
<evidence type="ECO:0000313" key="3">
    <source>
        <dbReference type="EMBL" id="VEL19230.1"/>
    </source>
</evidence>
<evidence type="ECO:0000256" key="2">
    <source>
        <dbReference type="SAM" id="Phobius"/>
    </source>
</evidence>
<reference evidence="3" key="1">
    <citation type="submission" date="2018-11" db="EMBL/GenBank/DDBJ databases">
        <authorList>
            <consortium name="Pathogen Informatics"/>
        </authorList>
    </citation>
    <scope>NUCLEOTIDE SEQUENCE</scope>
</reference>
<evidence type="ECO:0000256" key="1">
    <source>
        <dbReference type="SAM" id="MobiDB-lite"/>
    </source>
</evidence>